<evidence type="ECO:0000313" key="6">
    <source>
        <dbReference type="Proteomes" id="UP000027195"/>
    </source>
</evidence>
<protein>
    <recommendedName>
        <fullName evidence="4">CCHC-type domain-containing protein</fullName>
    </recommendedName>
</protein>
<accession>A0A067M3B8</accession>
<feature type="compositionally biased region" description="Low complexity" evidence="3">
    <location>
        <begin position="1"/>
        <end position="50"/>
    </location>
</feature>
<name>A0A067M3B8_BOTB1</name>
<evidence type="ECO:0000256" key="2">
    <source>
        <dbReference type="PROSITE-ProRule" id="PRU00047"/>
    </source>
</evidence>
<gene>
    <name evidence="5" type="ORF">BOTBODRAFT_148301</name>
</gene>
<dbReference type="GO" id="GO:0006397">
    <property type="term" value="P:mRNA processing"/>
    <property type="evidence" value="ECO:0007669"/>
    <property type="project" value="UniProtKB-KW"/>
</dbReference>
<dbReference type="PROSITE" id="PS50158">
    <property type="entry name" value="ZF_CCHC"/>
    <property type="match status" value="1"/>
</dbReference>
<dbReference type="GO" id="GO:0003676">
    <property type="term" value="F:nucleic acid binding"/>
    <property type="evidence" value="ECO:0007669"/>
    <property type="project" value="InterPro"/>
</dbReference>
<evidence type="ECO:0000313" key="5">
    <source>
        <dbReference type="EMBL" id="KDQ09210.1"/>
    </source>
</evidence>
<dbReference type="GO" id="GO:0008270">
    <property type="term" value="F:zinc ion binding"/>
    <property type="evidence" value="ECO:0007669"/>
    <property type="project" value="UniProtKB-KW"/>
</dbReference>
<evidence type="ECO:0000259" key="4">
    <source>
        <dbReference type="PROSITE" id="PS50158"/>
    </source>
</evidence>
<dbReference type="InterPro" id="IPR036875">
    <property type="entry name" value="Znf_CCHC_sf"/>
</dbReference>
<keyword evidence="2" id="KW-0479">Metal-binding</keyword>
<feature type="region of interest" description="Disordered" evidence="3">
    <location>
        <begin position="1"/>
        <end position="64"/>
    </location>
</feature>
<dbReference type="HOGENOM" id="CLU_635467_0_0_1"/>
<evidence type="ECO:0000256" key="1">
    <source>
        <dbReference type="ARBA" id="ARBA00022664"/>
    </source>
</evidence>
<organism evidence="5 6">
    <name type="scientific">Botryobasidium botryosum (strain FD-172 SS1)</name>
    <dbReference type="NCBI Taxonomy" id="930990"/>
    <lineage>
        <taxon>Eukaryota</taxon>
        <taxon>Fungi</taxon>
        <taxon>Dikarya</taxon>
        <taxon>Basidiomycota</taxon>
        <taxon>Agaricomycotina</taxon>
        <taxon>Agaricomycetes</taxon>
        <taxon>Cantharellales</taxon>
        <taxon>Botryobasidiaceae</taxon>
        <taxon>Botryobasidium</taxon>
    </lineage>
</organism>
<dbReference type="OrthoDB" id="2914250at2759"/>
<dbReference type="SUPFAM" id="SSF57756">
    <property type="entry name" value="Retrovirus zinc finger-like domains"/>
    <property type="match status" value="1"/>
</dbReference>
<reference evidence="6" key="1">
    <citation type="journal article" date="2014" name="Proc. Natl. Acad. Sci. U.S.A.">
        <title>Extensive sampling of basidiomycete genomes demonstrates inadequacy of the white-rot/brown-rot paradigm for wood decay fungi.</title>
        <authorList>
            <person name="Riley R."/>
            <person name="Salamov A.A."/>
            <person name="Brown D.W."/>
            <person name="Nagy L.G."/>
            <person name="Floudas D."/>
            <person name="Held B.W."/>
            <person name="Levasseur A."/>
            <person name="Lombard V."/>
            <person name="Morin E."/>
            <person name="Otillar R."/>
            <person name="Lindquist E.A."/>
            <person name="Sun H."/>
            <person name="LaButti K.M."/>
            <person name="Schmutz J."/>
            <person name="Jabbour D."/>
            <person name="Luo H."/>
            <person name="Baker S.E."/>
            <person name="Pisabarro A.G."/>
            <person name="Walton J.D."/>
            <person name="Blanchette R.A."/>
            <person name="Henrissat B."/>
            <person name="Martin F."/>
            <person name="Cullen D."/>
            <person name="Hibbett D.S."/>
            <person name="Grigoriev I.V."/>
        </authorList>
    </citation>
    <scope>NUCLEOTIDE SEQUENCE [LARGE SCALE GENOMIC DNA]</scope>
    <source>
        <strain evidence="6">FD-172 SS1</strain>
    </source>
</reference>
<dbReference type="InterPro" id="IPR001878">
    <property type="entry name" value="Znf_CCHC"/>
</dbReference>
<evidence type="ECO:0000256" key="3">
    <source>
        <dbReference type="SAM" id="MobiDB-lite"/>
    </source>
</evidence>
<keyword evidence="2" id="KW-0862">Zinc</keyword>
<feature type="non-terminal residue" evidence="5">
    <location>
        <position position="432"/>
    </location>
</feature>
<dbReference type="Proteomes" id="UP000027195">
    <property type="component" value="Unassembled WGS sequence"/>
</dbReference>
<dbReference type="STRING" id="930990.A0A067M3B8"/>
<dbReference type="InParanoid" id="A0A067M3B8"/>
<keyword evidence="1" id="KW-0507">mRNA processing</keyword>
<proteinExistence type="predicted"/>
<feature type="domain" description="CCHC-type" evidence="4">
    <location>
        <begin position="372"/>
        <end position="386"/>
    </location>
</feature>
<keyword evidence="2" id="KW-0863">Zinc-finger</keyword>
<dbReference type="EMBL" id="KL198081">
    <property type="protein sequence ID" value="KDQ09210.1"/>
    <property type="molecule type" value="Genomic_DNA"/>
</dbReference>
<dbReference type="SMART" id="SM00343">
    <property type="entry name" value="ZnF_C2HC"/>
    <property type="match status" value="1"/>
</dbReference>
<keyword evidence="6" id="KW-1185">Reference proteome</keyword>
<dbReference type="AlphaFoldDB" id="A0A067M3B8"/>
<sequence>MSSSSEIPSSSPQTPHQHSPSSQPTSSNRGATPGPSNTNSTTPNPNPRGRNASRNNLPPDSPGAKAMNALQAIVDLIERTRNTLPKNTSKEAQAVLASVSSLATQAIGDIGHLVIWQWNNEKLSLKSEIDKLTNLITQTVGSAVKDAVLGPQDDGSSPGSLRELVQAANNAAPTYSQVLSRPPNKSPAVPVRPAAPKPLETVISLADVPTSHPIHEKSDFETRGLIQQAISTHADLAGLSVRNARARRNTKQISFTMQSNEATALVQKHTNEWLNELAPNAKHIPRKFPVVLNGTPTSIDLDTIHAQNQRICNKGDIESIKWLSKGGIEGKQHASLLVTFTLAEAADRAIHYGMYANKHCIAHKYMPSPPQCWNCQKFGHFSASCRTKGTQVCGRCAGPHDLKNCGCPKLDGHTCSDPRTCPQIKKKCANCG</sequence>